<reference evidence="3 4" key="1">
    <citation type="submission" date="2021-12" db="EMBL/GenBank/DDBJ databases">
        <title>Siccirubricoccus leaddurans sp. nov., a high concentration Zn2+ tolerance bacterium.</title>
        <authorList>
            <person name="Cao Y."/>
        </authorList>
    </citation>
    <scope>NUCLEOTIDE SEQUENCE [LARGE SCALE GENOMIC DNA]</scope>
    <source>
        <strain evidence="3 4">KC 17139</strain>
    </source>
</reference>
<evidence type="ECO:0000256" key="1">
    <source>
        <dbReference type="ARBA" id="ARBA00006987"/>
    </source>
</evidence>
<feature type="chain" id="PRO_5045680878" evidence="2">
    <location>
        <begin position="24"/>
        <end position="83"/>
    </location>
</feature>
<evidence type="ECO:0000313" key="3">
    <source>
        <dbReference type="EMBL" id="MCO6415948.1"/>
    </source>
</evidence>
<evidence type="ECO:0000256" key="2">
    <source>
        <dbReference type="SAM" id="SignalP"/>
    </source>
</evidence>
<dbReference type="EMBL" id="JAFIRR010000039">
    <property type="protein sequence ID" value="MCO6415948.1"/>
    <property type="molecule type" value="Genomic_DNA"/>
</dbReference>
<comment type="similarity">
    <text evidence="1">Belongs to the UPF0065 (bug) family.</text>
</comment>
<organism evidence="3 4">
    <name type="scientific">Siccirubricoccus soli</name>
    <dbReference type="NCBI Taxonomy" id="2899147"/>
    <lineage>
        <taxon>Bacteria</taxon>
        <taxon>Pseudomonadati</taxon>
        <taxon>Pseudomonadota</taxon>
        <taxon>Alphaproteobacteria</taxon>
        <taxon>Acetobacterales</taxon>
        <taxon>Roseomonadaceae</taxon>
        <taxon>Siccirubricoccus</taxon>
    </lineage>
</organism>
<gene>
    <name evidence="3" type="ORF">JYK14_07120</name>
</gene>
<dbReference type="Proteomes" id="UP001523392">
    <property type="component" value="Unassembled WGS sequence"/>
</dbReference>
<dbReference type="Gene3D" id="3.40.190.150">
    <property type="entry name" value="Bordetella uptake gene, domain 1"/>
    <property type="match status" value="1"/>
</dbReference>
<comment type="caution">
    <text evidence="3">The sequence shown here is derived from an EMBL/GenBank/DDBJ whole genome shotgun (WGS) entry which is preliminary data.</text>
</comment>
<evidence type="ECO:0000313" key="4">
    <source>
        <dbReference type="Proteomes" id="UP001523392"/>
    </source>
</evidence>
<accession>A0ABT1D225</accession>
<dbReference type="InterPro" id="IPR042100">
    <property type="entry name" value="Bug_dom1"/>
</dbReference>
<dbReference type="InterPro" id="IPR005064">
    <property type="entry name" value="BUG"/>
</dbReference>
<proteinExistence type="inferred from homology"/>
<name>A0ABT1D225_9PROT</name>
<keyword evidence="2" id="KW-0732">Signal</keyword>
<protein>
    <submittedName>
        <fullName evidence="3">Tripartite tricarboxylate transporter substrate binding protein</fullName>
    </submittedName>
</protein>
<dbReference type="PANTHER" id="PTHR42928:SF5">
    <property type="entry name" value="BLR1237 PROTEIN"/>
    <property type="match status" value="1"/>
</dbReference>
<keyword evidence="4" id="KW-1185">Reference proteome</keyword>
<dbReference type="Pfam" id="PF03401">
    <property type="entry name" value="TctC"/>
    <property type="match status" value="1"/>
</dbReference>
<feature type="non-terminal residue" evidence="3">
    <location>
        <position position="83"/>
    </location>
</feature>
<feature type="signal peptide" evidence="2">
    <location>
        <begin position="1"/>
        <end position="23"/>
    </location>
</feature>
<dbReference type="RefSeq" id="WP_252952557.1">
    <property type="nucleotide sequence ID" value="NZ_JAFIRR010000039.1"/>
</dbReference>
<dbReference type="PANTHER" id="PTHR42928">
    <property type="entry name" value="TRICARBOXYLATE-BINDING PROTEIN"/>
    <property type="match status" value="1"/>
</dbReference>
<sequence length="83" mass="8403">MTLTTTRRVALGALLAAPGLARAQGSYPNRSVRVINAYSPGGTADVVSRIVLAGLSARLGQQFVVENRPGAAGTVAAQAVARA</sequence>